<name>A0ABW1TWD4_9BURK</name>
<accession>A0ABW1TWD4</accession>
<evidence type="ECO:0000256" key="1">
    <source>
        <dbReference type="ARBA" id="ARBA00009402"/>
    </source>
</evidence>
<keyword evidence="3" id="KW-0238">DNA-binding</keyword>
<dbReference type="Pfam" id="PF13700">
    <property type="entry name" value="DUF4158"/>
    <property type="match status" value="1"/>
</dbReference>
<dbReference type="Pfam" id="PF01526">
    <property type="entry name" value="DDE_Tnp_Tn3"/>
    <property type="match status" value="1"/>
</dbReference>
<protein>
    <submittedName>
        <fullName evidence="7">Tn3 family transposase</fullName>
    </submittedName>
</protein>
<dbReference type="RefSeq" id="WP_371436477.1">
    <property type="nucleotide sequence ID" value="NZ_JBHSRS010000016.1"/>
</dbReference>
<dbReference type="InterPro" id="IPR025296">
    <property type="entry name" value="DUF4158"/>
</dbReference>
<dbReference type="NCBIfam" id="NF033527">
    <property type="entry name" value="transpos_Tn3"/>
    <property type="match status" value="1"/>
</dbReference>
<feature type="domain" description="Tn3 transposase DDE" evidence="5">
    <location>
        <begin position="607"/>
        <end position="997"/>
    </location>
</feature>
<keyword evidence="4" id="KW-0233">DNA recombination</keyword>
<dbReference type="InterPro" id="IPR002513">
    <property type="entry name" value="Tn3_Tnp_DDE_dom"/>
</dbReference>
<feature type="domain" description="DUF4158" evidence="6">
    <location>
        <begin position="14"/>
        <end position="178"/>
    </location>
</feature>
<dbReference type="InterPro" id="IPR047653">
    <property type="entry name" value="Tn3-like_transpos"/>
</dbReference>
<evidence type="ECO:0000256" key="4">
    <source>
        <dbReference type="ARBA" id="ARBA00023172"/>
    </source>
</evidence>
<gene>
    <name evidence="7" type="ORF">ACFQND_07520</name>
</gene>
<evidence type="ECO:0000313" key="7">
    <source>
        <dbReference type="EMBL" id="MFC6281078.1"/>
    </source>
</evidence>
<evidence type="ECO:0000256" key="2">
    <source>
        <dbReference type="ARBA" id="ARBA00022578"/>
    </source>
</evidence>
<keyword evidence="8" id="KW-1185">Reference proteome</keyword>
<proteinExistence type="inferred from homology"/>
<evidence type="ECO:0000313" key="8">
    <source>
        <dbReference type="Proteomes" id="UP001596270"/>
    </source>
</evidence>
<evidence type="ECO:0000256" key="3">
    <source>
        <dbReference type="ARBA" id="ARBA00023125"/>
    </source>
</evidence>
<comment type="similarity">
    <text evidence="1">Belongs to the transposase 7 family.</text>
</comment>
<evidence type="ECO:0000259" key="6">
    <source>
        <dbReference type="Pfam" id="PF13700"/>
    </source>
</evidence>
<keyword evidence="2" id="KW-0815">Transposition</keyword>
<dbReference type="Proteomes" id="UP001596270">
    <property type="component" value="Unassembled WGS sequence"/>
</dbReference>
<dbReference type="EMBL" id="JBHSRS010000016">
    <property type="protein sequence ID" value="MFC6281078.1"/>
    <property type="molecule type" value="Genomic_DNA"/>
</dbReference>
<sequence length="1034" mass="117036">MPSNKLEASRRLSILSTEEVDSLYGLPHFTEGERQIHFDLSPEERETIDAARTITAGVHLVLQLGYFKAKAQFFVVSLDHVRPDIDHILTRYFPGRLMIEVGPLSKPTRLAQQRIILGLLDYRLCGSEGKHALVAFAQRAAMLSTQPKFILREVLEHLSSQRIVAPGYTSLQDLVSQAVTDERKRVTRKLDATLPADLQQSLNTLLHADDKIHLINVLKHEASDFSNKELRREVGRRKQLGPLHAFAQTFLMDASLSSESIKYYAGLVQFYTIYKLRRMDISTVRLYLLCFAFHRFRQINDNLIEAFIHLVGQFDKHAKLAAKVAMQQASDEANSNLKAAGEVLGLFVDESIASDCPFSTVKERAFGLLELAAFPSVSNFLRNVAFDKLDYEWTYFTMLSPTIKRNLRHLFCDIDFAGRLENAPLVTAISMMQDLLRRSKSLRQADSSKFPETVIPPALKKHLYVESIEDGEKRKTLNVDRYEFLVYRLLRNALESGDLYVKHSNEFRQFEDDLISDARWAHKDAVLAEIGQPILTAPIEETLATLRTKLEDRLVTVNQRVATCVNAHIKVVGQGEKKRWSLIYPTIPETGNAPFYNQLPGIAVAQLLRFVNGNTKFLDAFEHVLNRAVKHTPDLREILACVVAFGTNMGLGKMAEVSGLSHASLITTARSFLRPETVHAANDAISNATAALPAFKLFNIRDELHSSSDGQRFETQINTFNSRYSPKYFGWDKGVSACTVVANHVPINAKIIGTHEHESHFVFDLLYNNTSDIKPTRHSTDTHGTNQVNFWSLFAHGYSFAPRYKTLQKKTASLVGFELPSQYPADMLIRPSNRVNVDLIISEWPNIQRIMASLAQKDTTQATVVRKLSSYARQNNTKKALWELDNILRTIYILDFIDDVELRQSVQKALNRGEAYHRFRRAVSFINGGKFKVQTETEQQVWNDCARLIANAVIYYNTALLSKVYEQKVTAGDLDAIAFIQGMSPVAWQHVNMFGSFEFSDDEQDIDLEALAARYADSVFWSNATQPGQGDLFD</sequence>
<comment type="caution">
    <text evidence="7">The sequence shown here is derived from an EMBL/GenBank/DDBJ whole genome shotgun (WGS) entry which is preliminary data.</text>
</comment>
<organism evidence="7 8">
    <name type="scientific">Polaromonas aquatica</name>
    <dbReference type="NCBI Taxonomy" id="332657"/>
    <lineage>
        <taxon>Bacteria</taxon>
        <taxon>Pseudomonadati</taxon>
        <taxon>Pseudomonadota</taxon>
        <taxon>Betaproteobacteria</taxon>
        <taxon>Burkholderiales</taxon>
        <taxon>Comamonadaceae</taxon>
        <taxon>Polaromonas</taxon>
    </lineage>
</organism>
<reference evidence="8" key="1">
    <citation type="journal article" date="2019" name="Int. J. Syst. Evol. Microbiol.">
        <title>The Global Catalogue of Microorganisms (GCM) 10K type strain sequencing project: providing services to taxonomists for standard genome sequencing and annotation.</title>
        <authorList>
            <consortium name="The Broad Institute Genomics Platform"/>
            <consortium name="The Broad Institute Genome Sequencing Center for Infectious Disease"/>
            <person name="Wu L."/>
            <person name="Ma J."/>
        </authorList>
    </citation>
    <scope>NUCLEOTIDE SEQUENCE [LARGE SCALE GENOMIC DNA]</scope>
    <source>
        <strain evidence="8">CCUG 39402</strain>
    </source>
</reference>
<evidence type="ECO:0000259" key="5">
    <source>
        <dbReference type="Pfam" id="PF01526"/>
    </source>
</evidence>